<accession>A0ABX2H069</accession>
<dbReference type="Pfam" id="PF01757">
    <property type="entry name" value="Acyl_transf_3"/>
    <property type="match status" value="1"/>
</dbReference>
<feature type="transmembrane region" description="Helical" evidence="7">
    <location>
        <begin position="132"/>
        <end position="151"/>
    </location>
</feature>
<dbReference type="PANTHER" id="PTHR40074">
    <property type="entry name" value="O-ACETYLTRANSFERASE WECH"/>
    <property type="match status" value="1"/>
</dbReference>
<proteinExistence type="inferred from homology"/>
<feature type="transmembrane region" description="Helical" evidence="7">
    <location>
        <begin position="248"/>
        <end position="267"/>
    </location>
</feature>
<evidence type="ECO:0000256" key="7">
    <source>
        <dbReference type="SAM" id="Phobius"/>
    </source>
</evidence>
<organism evidence="9 10">
    <name type="scientific">Faecalicatena fissicatena</name>
    <dbReference type="NCBI Taxonomy" id="290055"/>
    <lineage>
        <taxon>Bacteria</taxon>
        <taxon>Bacillati</taxon>
        <taxon>Bacillota</taxon>
        <taxon>Clostridia</taxon>
        <taxon>Lachnospirales</taxon>
        <taxon>Lachnospiraceae</taxon>
        <taxon>Faecalicatena</taxon>
    </lineage>
</organism>
<keyword evidence="5 7" id="KW-1133">Transmembrane helix</keyword>
<keyword evidence="10" id="KW-1185">Reference proteome</keyword>
<feature type="transmembrane region" description="Helical" evidence="7">
    <location>
        <begin position="70"/>
        <end position="88"/>
    </location>
</feature>
<dbReference type="InterPro" id="IPR002656">
    <property type="entry name" value="Acyl_transf_3_dom"/>
</dbReference>
<name>A0ABX2H069_9FIRM</name>
<evidence type="ECO:0000256" key="5">
    <source>
        <dbReference type="ARBA" id="ARBA00022989"/>
    </source>
</evidence>
<gene>
    <name evidence="9" type="ORF">HFM93_13600</name>
</gene>
<evidence type="ECO:0000313" key="9">
    <source>
        <dbReference type="EMBL" id="NSG31272.1"/>
    </source>
</evidence>
<feature type="transmembrane region" description="Helical" evidence="7">
    <location>
        <begin position="34"/>
        <end position="58"/>
    </location>
</feature>
<keyword evidence="9" id="KW-0012">Acyltransferase</keyword>
<feature type="transmembrane region" description="Helical" evidence="7">
    <location>
        <begin position="108"/>
        <end position="125"/>
    </location>
</feature>
<keyword evidence="6 7" id="KW-0472">Membrane</keyword>
<protein>
    <submittedName>
        <fullName evidence="9">Acyltransferase</fullName>
    </submittedName>
</protein>
<keyword evidence="3" id="KW-1003">Cell membrane</keyword>
<keyword evidence="9" id="KW-0808">Transferase</keyword>
<keyword evidence="4 7" id="KW-0812">Transmembrane</keyword>
<feature type="transmembrane region" description="Helical" evidence="7">
    <location>
        <begin position="279"/>
        <end position="303"/>
    </location>
</feature>
<dbReference type="GO" id="GO:0016746">
    <property type="term" value="F:acyltransferase activity"/>
    <property type="evidence" value="ECO:0007669"/>
    <property type="project" value="UniProtKB-KW"/>
</dbReference>
<reference evidence="9 10" key="1">
    <citation type="journal article" date="2020" name="Cell Host Microbe">
        <title>Functional and Genomic Variation between Human-Derived Isolates of Lachnospiraceae Reveals Inter- and Intra-Species Diversity.</title>
        <authorList>
            <person name="Sorbara M.T."/>
            <person name="Littmann E.R."/>
            <person name="Fontana E."/>
            <person name="Moody T.U."/>
            <person name="Kohout C.E."/>
            <person name="Gjonbalaj M."/>
            <person name="Eaton V."/>
            <person name="Seok R."/>
            <person name="Leiner I.M."/>
            <person name="Pamer E.G."/>
        </authorList>
    </citation>
    <scope>NUCLEOTIDE SEQUENCE [LARGE SCALE GENOMIC DNA]</scope>
    <source>
        <strain evidence="9 10">MSK.14.16</strain>
    </source>
</reference>
<dbReference type="Proteomes" id="UP000821846">
    <property type="component" value="Unassembled WGS sequence"/>
</dbReference>
<dbReference type="EMBL" id="JAAWUZ010000070">
    <property type="protein sequence ID" value="NSG31272.1"/>
    <property type="molecule type" value="Genomic_DNA"/>
</dbReference>
<feature type="transmembrane region" description="Helical" evidence="7">
    <location>
        <begin position="215"/>
        <end position="236"/>
    </location>
</feature>
<comment type="subcellular location">
    <subcellularLocation>
        <location evidence="1">Cell membrane</location>
        <topology evidence="1">Multi-pass membrane protein</topology>
    </subcellularLocation>
</comment>
<feature type="domain" description="Acyltransferase 3" evidence="8">
    <location>
        <begin position="6"/>
        <end position="294"/>
    </location>
</feature>
<sequence length="316" mass="36809">MKRYYWGIDLFKFIFSLLVICIHTNPLLDMNSKANLIVSGLLASFAVPYFFVVSGYMSGDKPLKHIIKKPLYLCIFWMGIYLVLVQFWKMNFINVLGLILISGGYYHLWYLVVLIYCMIICKILFEKLPDRLCVIICGFTYIVGCVFRTYLEIDTTAGVFLFRLLSIGLPFYYYGMRIKKNNEEKNHLSLKWKNYLFIILWIVEVFIVMKKGTTVGYTLLFTTFPVVNIIFVWSINLSQRKELKIAPLLGKLSMIIYCVHPAIIWGIQGVARKMGVEKLHSLLLFFWVSIISGLLGLFWRIVASRKVLCSKSKERK</sequence>
<evidence type="ECO:0000313" key="10">
    <source>
        <dbReference type="Proteomes" id="UP000821846"/>
    </source>
</evidence>
<evidence type="ECO:0000256" key="4">
    <source>
        <dbReference type="ARBA" id="ARBA00022692"/>
    </source>
</evidence>
<dbReference type="RefSeq" id="WP_173866972.1">
    <property type="nucleotide sequence ID" value="NZ_JAAWUU010000069.1"/>
</dbReference>
<comment type="caution">
    <text evidence="9">The sequence shown here is derived from an EMBL/GenBank/DDBJ whole genome shotgun (WGS) entry which is preliminary data.</text>
</comment>
<evidence type="ECO:0000256" key="2">
    <source>
        <dbReference type="ARBA" id="ARBA00007400"/>
    </source>
</evidence>
<evidence type="ECO:0000256" key="1">
    <source>
        <dbReference type="ARBA" id="ARBA00004651"/>
    </source>
</evidence>
<feature type="transmembrane region" description="Helical" evidence="7">
    <location>
        <begin position="7"/>
        <end position="28"/>
    </location>
</feature>
<comment type="similarity">
    <text evidence="2">Belongs to the acyltransferase 3 family.</text>
</comment>
<evidence type="ECO:0000259" key="8">
    <source>
        <dbReference type="Pfam" id="PF01757"/>
    </source>
</evidence>
<dbReference type="PANTHER" id="PTHR40074:SF2">
    <property type="entry name" value="O-ACETYLTRANSFERASE WECH"/>
    <property type="match status" value="1"/>
</dbReference>
<feature type="transmembrane region" description="Helical" evidence="7">
    <location>
        <begin position="194"/>
        <end position="209"/>
    </location>
</feature>
<evidence type="ECO:0000256" key="3">
    <source>
        <dbReference type="ARBA" id="ARBA00022475"/>
    </source>
</evidence>
<feature type="transmembrane region" description="Helical" evidence="7">
    <location>
        <begin position="157"/>
        <end position="174"/>
    </location>
</feature>
<evidence type="ECO:0000256" key="6">
    <source>
        <dbReference type="ARBA" id="ARBA00023136"/>
    </source>
</evidence>